<feature type="coiled-coil region" evidence="5">
    <location>
        <begin position="226"/>
        <end position="253"/>
    </location>
</feature>
<comment type="caution">
    <text evidence="8">The sequence shown here is derived from an EMBL/GenBank/DDBJ whole genome shotgun (WGS) entry which is preliminary data.</text>
</comment>
<dbReference type="OrthoDB" id="18679at2759"/>
<dbReference type="GO" id="GO:0005886">
    <property type="term" value="C:plasma membrane"/>
    <property type="evidence" value="ECO:0007669"/>
    <property type="project" value="TreeGrafter"/>
</dbReference>
<dbReference type="GO" id="GO:0031201">
    <property type="term" value="C:SNARE complex"/>
    <property type="evidence" value="ECO:0007669"/>
    <property type="project" value="TreeGrafter"/>
</dbReference>
<gene>
    <name evidence="8" type="ORF">TCAL_00375</name>
</gene>
<dbReference type="AlphaFoldDB" id="A0A553NCS9"/>
<dbReference type="PROSITE" id="PS50192">
    <property type="entry name" value="T_SNARE"/>
    <property type="match status" value="1"/>
</dbReference>
<feature type="domain" description="T-SNARE coiled-coil homology" evidence="7">
    <location>
        <begin position="216"/>
        <end position="271"/>
    </location>
</feature>
<evidence type="ECO:0000256" key="4">
    <source>
        <dbReference type="ARBA" id="ARBA00023054"/>
    </source>
</evidence>
<evidence type="ECO:0000313" key="9">
    <source>
        <dbReference type="Proteomes" id="UP000318571"/>
    </source>
</evidence>
<dbReference type="EMBL" id="VCGU01000458">
    <property type="protein sequence ID" value="TRY63241.1"/>
    <property type="molecule type" value="Genomic_DNA"/>
</dbReference>
<dbReference type="GO" id="GO:0019905">
    <property type="term" value="F:syntaxin binding"/>
    <property type="evidence" value="ECO:0007669"/>
    <property type="project" value="TreeGrafter"/>
</dbReference>
<dbReference type="GO" id="GO:0098793">
    <property type="term" value="C:presynapse"/>
    <property type="evidence" value="ECO:0007669"/>
    <property type="project" value="GOC"/>
</dbReference>
<evidence type="ECO:0000256" key="6">
    <source>
        <dbReference type="SAM" id="MobiDB-lite"/>
    </source>
</evidence>
<sequence length="274" mass="30046">MSNPFYNPEDEIDDEEFVNHSKTGHAGYMLPNHASANYGPPARTTATAPTFESRQQALMQKRREIEERTVDSSHRSLGLLYESEKVGQATAEELSRQKEQLQATESRLDDINSTLNRSERHLQGIKSIFGGIRNYFSGRGAPPPAGAGGSSGSASTGNLSAMGQIGGGAKAVGLSTTDSDSRLDSMRQSNHPGLRNNRGLTEDSRMAGSGVDEILDRNLDEMSMGLSRLKGLAQNLNTELEDHNDILDRLDHKTSSTQWRVEKQNKDMSKLLKK</sequence>
<evidence type="ECO:0000256" key="1">
    <source>
        <dbReference type="ARBA" id="ARBA00009480"/>
    </source>
</evidence>
<dbReference type="GO" id="GO:0015031">
    <property type="term" value="P:protein transport"/>
    <property type="evidence" value="ECO:0007669"/>
    <property type="project" value="UniProtKB-KW"/>
</dbReference>
<dbReference type="Pfam" id="PF12352">
    <property type="entry name" value="V-SNARE_C"/>
    <property type="match status" value="1"/>
</dbReference>
<dbReference type="CDD" id="cd15887">
    <property type="entry name" value="SNARE_SNAP29N"/>
    <property type="match status" value="1"/>
</dbReference>
<evidence type="ECO:0000256" key="2">
    <source>
        <dbReference type="ARBA" id="ARBA00022448"/>
    </source>
</evidence>
<dbReference type="STRING" id="6832.A0A553NCS9"/>
<organism evidence="8 9">
    <name type="scientific">Tigriopus californicus</name>
    <name type="common">Marine copepod</name>
    <dbReference type="NCBI Taxonomy" id="6832"/>
    <lineage>
        <taxon>Eukaryota</taxon>
        <taxon>Metazoa</taxon>
        <taxon>Ecdysozoa</taxon>
        <taxon>Arthropoda</taxon>
        <taxon>Crustacea</taxon>
        <taxon>Multicrustacea</taxon>
        <taxon>Hexanauplia</taxon>
        <taxon>Copepoda</taxon>
        <taxon>Harpacticoida</taxon>
        <taxon>Harpacticidae</taxon>
        <taxon>Tigriopus</taxon>
    </lineage>
</organism>
<evidence type="ECO:0000256" key="3">
    <source>
        <dbReference type="ARBA" id="ARBA00022927"/>
    </source>
</evidence>
<evidence type="ECO:0000256" key="5">
    <source>
        <dbReference type="SAM" id="Coils"/>
    </source>
</evidence>
<dbReference type="FunFam" id="1.20.5.110:FF:000041">
    <property type="entry name" value="Synaptosomal-associated protein 29"/>
    <property type="match status" value="1"/>
</dbReference>
<dbReference type="Proteomes" id="UP000318571">
    <property type="component" value="Chromosome 10"/>
</dbReference>
<dbReference type="SMART" id="SM00397">
    <property type="entry name" value="t_SNARE"/>
    <property type="match status" value="2"/>
</dbReference>
<dbReference type="SUPFAM" id="SSF58038">
    <property type="entry name" value="SNARE fusion complex"/>
    <property type="match status" value="2"/>
</dbReference>
<dbReference type="PANTHER" id="PTHR19305">
    <property type="entry name" value="SYNAPTOSOMAL ASSOCIATED PROTEIN"/>
    <property type="match status" value="1"/>
</dbReference>
<dbReference type="GO" id="GO:0005484">
    <property type="term" value="F:SNAP receptor activity"/>
    <property type="evidence" value="ECO:0007669"/>
    <property type="project" value="TreeGrafter"/>
</dbReference>
<name>A0A553NCS9_TIGCA</name>
<dbReference type="PANTHER" id="PTHR19305:SF9">
    <property type="entry name" value="SYNAPTOSOMAL-ASSOCIATED PROTEIN 29"/>
    <property type="match status" value="1"/>
</dbReference>
<dbReference type="OMA" id="NLDEMCD"/>
<keyword evidence="9" id="KW-1185">Reference proteome</keyword>
<dbReference type="Gene3D" id="1.20.5.110">
    <property type="match status" value="2"/>
</dbReference>
<accession>A0A553NCS9</accession>
<keyword evidence="3" id="KW-0653">Protein transport</keyword>
<keyword evidence="2" id="KW-0813">Transport</keyword>
<evidence type="ECO:0000259" key="7">
    <source>
        <dbReference type="PROSITE" id="PS50192"/>
    </source>
</evidence>
<proteinExistence type="inferred from homology"/>
<keyword evidence="4 5" id="KW-0175">Coiled coil</keyword>
<dbReference type="CDD" id="cd15856">
    <property type="entry name" value="SNARE_SNAP29C"/>
    <property type="match status" value="1"/>
</dbReference>
<reference evidence="8 9" key="1">
    <citation type="journal article" date="2018" name="Nat. Ecol. Evol.">
        <title>Genomic signatures of mitonuclear coevolution across populations of Tigriopus californicus.</title>
        <authorList>
            <person name="Barreto F.S."/>
            <person name="Watson E.T."/>
            <person name="Lima T.G."/>
            <person name="Willett C.S."/>
            <person name="Edmands S."/>
            <person name="Li W."/>
            <person name="Burton R.S."/>
        </authorList>
    </citation>
    <scope>NUCLEOTIDE SEQUENCE [LARGE SCALE GENOMIC DNA]</scope>
    <source>
        <strain evidence="8 9">San Diego</strain>
    </source>
</reference>
<dbReference type="GO" id="GO:0031629">
    <property type="term" value="P:synaptic vesicle fusion to presynaptic active zone membrane"/>
    <property type="evidence" value="ECO:0007669"/>
    <property type="project" value="TreeGrafter"/>
</dbReference>
<feature type="region of interest" description="Disordered" evidence="6">
    <location>
        <begin position="140"/>
        <end position="205"/>
    </location>
</feature>
<comment type="similarity">
    <text evidence="1">Belongs to the SNAP-25 family.</text>
</comment>
<protein>
    <recommendedName>
        <fullName evidence="7">t-SNARE coiled-coil homology domain-containing protein</fullName>
    </recommendedName>
</protein>
<feature type="coiled-coil region" evidence="5">
    <location>
        <begin position="91"/>
        <end position="121"/>
    </location>
</feature>
<dbReference type="InterPro" id="IPR000727">
    <property type="entry name" value="T_SNARE_dom"/>
</dbReference>
<evidence type="ECO:0000313" key="8">
    <source>
        <dbReference type="EMBL" id="TRY63241.1"/>
    </source>
</evidence>
<dbReference type="GO" id="GO:0016082">
    <property type="term" value="P:synaptic vesicle priming"/>
    <property type="evidence" value="ECO:0007669"/>
    <property type="project" value="TreeGrafter"/>
</dbReference>